<dbReference type="PANTHER" id="PTHR44144">
    <property type="entry name" value="DNAJ HOMOLOG SUBFAMILY C MEMBER 9"/>
    <property type="match status" value="1"/>
</dbReference>
<dbReference type="PANTHER" id="PTHR44144:SF1">
    <property type="entry name" value="DNAJ HOMOLOG SUBFAMILY C MEMBER 9"/>
    <property type="match status" value="1"/>
</dbReference>
<dbReference type="GO" id="GO:0005737">
    <property type="term" value="C:cytoplasm"/>
    <property type="evidence" value="ECO:0007669"/>
    <property type="project" value="TreeGrafter"/>
</dbReference>
<dbReference type="GO" id="GO:0005634">
    <property type="term" value="C:nucleus"/>
    <property type="evidence" value="ECO:0007669"/>
    <property type="project" value="TreeGrafter"/>
</dbReference>
<dbReference type="OrthoDB" id="110024at2759"/>
<accession>A0A0M0JQF3</accession>
<dbReference type="PRINTS" id="PR00625">
    <property type="entry name" value="JDOMAIN"/>
</dbReference>
<name>A0A0M0JQF3_9EUKA</name>
<dbReference type="Proteomes" id="UP000037460">
    <property type="component" value="Unassembled WGS sequence"/>
</dbReference>
<feature type="domain" description="J" evidence="2">
    <location>
        <begin position="3"/>
        <end position="68"/>
    </location>
</feature>
<dbReference type="InterPro" id="IPR056453">
    <property type="entry name" value="HTH_DNAJC9"/>
</dbReference>
<evidence type="ECO:0000313" key="3">
    <source>
        <dbReference type="EMBL" id="KOO28522.1"/>
    </source>
</evidence>
<feature type="compositionally biased region" description="Basic and acidic residues" evidence="1">
    <location>
        <begin position="237"/>
        <end position="246"/>
    </location>
</feature>
<evidence type="ECO:0000313" key="4">
    <source>
        <dbReference type="Proteomes" id="UP000037460"/>
    </source>
</evidence>
<dbReference type="EMBL" id="JWZX01002559">
    <property type="protein sequence ID" value="KOO28522.1"/>
    <property type="molecule type" value="Genomic_DNA"/>
</dbReference>
<dbReference type="Gene3D" id="1.10.287.110">
    <property type="entry name" value="DnaJ domain"/>
    <property type="match status" value="1"/>
</dbReference>
<dbReference type="AlphaFoldDB" id="A0A0M0JQF3"/>
<protein>
    <submittedName>
        <fullName evidence="3">DNAj-like subfamily c member 9</fullName>
    </submittedName>
</protein>
<dbReference type="GO" id="GO:0031072">
    <property type="term" value="F:heat shock protein binding"/>
    <property type="evidence" value="ECO:0007669"/>
    <property type="project" value="TreeGrafter"/>
</dbReference>
<dbReference type="InterPro" id="IPR052594">
    <property type="entry name" value="J_domain-containing_protein"/>
</dbReference>
<dbReference type="CDD" id="cd06257">
    <property type="entry name" value="DnaJ"/>
    <property type="match status" value="1"/>
</dbReference>
<evidence type="ECO:0000256" key="1">
    <source>
        <dbReference type="SAM" id="MobiDB-lite"/>
    </source>
</evidence>
<dbReference type="PROSITE" id="PS00636">
    <property type="entry name" value="DNAJ_1"/>
    <property type="match status" value="1"/>
</dbReference>
<gene>
    <name evidence="3" type="ORF">Ctob_003360</name>
</gene>
<dbReference type="InterPro" id="IPR018253">
    <property type="entry name" value="DnaJ_domain_CS"/>
</dbReference>
<dbReference type="Pfam" id="PF00226">
    <property type="entry name" value="DnaJ"/>
    <property type="match status" value="1"/>
</dbReference>
<feature type="region of interest" description="Disordered" evidence="1">
    <location>
        <begin position="228"/>
        <end position="263"/>
    </location>
</feature>
<evidence type="ECO:0000259" key="2">
    <source>
        <dbReference type="PROSITE" id="PS50076"/>
    </source>
</evidence>
<dbReference type="SMART" id="SM00271">
    <property type="entry name" value="DnaJ"/>
    <property type="match status" value="1"/>
</dbReference>
<dbReference type="Pfam" id="PF23302">
    <property type="entry name" value="HTH_DNAJC9"/>
    <property type="match status" value="1"/>
</dbReference>
<dbReference type="InterPro" id="IPR036869">
    <property type="entry name" value="J_dom_sf"/>
</dbReference>
<dbReference type="InterPro" id="IPR001623">
    <property type="entry name" value="DnaJ_domain"/>
</dbReference>
<dbReference type="SUPFAM" id="SSF46565">
    <property type="entry name" value="Chaperone J-domain"/>
    <property type="match status" value="1"/>
</dbReference>
<comment type="caution">
    <text evidence="3">The sequence shown here is derived from an EMBL/GenBank/DDBJ whole genome shotgun (WGS) entry which is preliminary data.</text>
</comment>
<reference evidence="4" key="1">
    <citation type="journal article" date="2015" name="PLoS Genet.">
        <title>Genome Sequence and Transcriptome Analyses of Chrysochromulina tobin: Metabolic Tools for Enhanced Algal Fitness in the Prominent Order Prymnesiales (Haptophyceae).</title>
        <authorList>
            <person name="Hovde B.T."/>
            <person name="Deodato C.R."/>
            <person name="Hunsperger H.M."/>
            <person name="Ryken S.A."/>
            <person name="Yost W."/>
            <person name="Jha R.K."/>
            <person name="Patterson J."/>
            <person name="Monnat R.J. Jr."/>
            <person name="Barlow S.B."/>
            <person name="Starkenburg S.R."/>
            <person name="Cattolico R.A."/>
        </authorList>
    </citation>
    <scope>NUCLEOTIDE SEQUENCE</scope>
    <source>
        <strain evidence="4">CCMP291</strain>
    </source>
</reference>
<proteinExistence type="predicted"/>
<organism evidence="3 4">
    <name type="scientific">Chrysochromulina tobinii</name>
    <dbReference type="NCBI Taxonomy" id="1460289"/>
    <lineage>
        <taxon>Eukaryota</taxon>
        <taxon>Haptista</taxon>
        <taxon>Haptophyta</taxon>
        <taxon>Prymnesiophyceae</taxon>
        <taxon>Prymnesiales</taxon>
        <taxon>Chrysochromulinaceae</taxon>
        <taxon>Chrysochromulina</taxon>
    </lineage>
</organism>
<sequence length="282" mass="30659">MEDLYFVLGVPRDASAEAVKKAYLQKARIEHPDKNPGDAGAHERFQALGRAYSVLRDVEKRSAYDAAGIVDDGPSTIGEAQWTAFWNDFYTRVTQDRIDAFAAGYRGSEEEAADLRRAYEDAKGDMGGILDRMMCSTEVDEPRFREMLQADVAAGKVRRLKAFENEATSKKQKRQQRAVNEAAEAEELAKELGLRGAGGSEDGLLAAIVARQGQRQEALLASLTSKFGGAAQVASPRKGEKKDKGASSKAKKTLSADPLADPAAFEAAQRRMLSGVSKGKQR</sequence>
<dbReference type="PROSITE" id="PS50076">
    <property type="entry name" value="DNAJ_2"/>
    <property type="match status" value="1"/>
</dbReference>
<keyword evidence="4" id="KW-1185">Reference proteome</keyword>